<comment type="pathway">
    <text evidence="1">Mycotoxin biosynthesis.</text>
</comment>
<gene>
    <name evidence="4" type="ORF">PEBR_15479</name>
</gene>
<accession>A0A1S9RQC4</accession>
<dbReference type="GO" id="GO:0043386">
    <property type="term" value="P:mycotoxin biosynthetic process"/>
    <property type="evidence" value="ECO:0007669"/>
    <property type="project" value="InterPro"/>
</dbReference>
<evidence type="ECO:0000256" key="2">
    <source>
        <dbReference type="ARBA" id="ARBA00035112"/>
    </source>
</evidence>
<evidence type="ECO:0000256" key="1">
    <source>
        <dbReference type="ARBA" id="ARBA00004685"/>
    </source>
</evidence>
<reference evidence="5" key="1">
    <citation type="submission" date="2015-09" db="EMBL/GenBank/DDBJ databases">
        <authorList>
            <person name="Fill T.P."/>
            <person name="Baretta J.F."/>
            <person name="de Almeida L.G."/>
            <person name="Rocha M."/>
            <person name="de Souza D.H."/>
            <person name="Malavazi I."/>
            <person name="Cerdeira L.T."/>
            <person name="Hong H."/>
            <person name="Samborskyy M."/>
            <person name="de Vasconcelos A.T."/>
            <person name="Leadlay P."/>
            <person name="Rodrigues-Filho E."/>
        </authorList>
    </citation>
    <scope>NUCLEOTIDE SEQUENCE [LARGE SCALE GENOMIC DNA]</scope>
    <source>
        <strain evidence="5">LaBioMMi 136</strain>
    </source>
</reference>
<proteinExistence type="inferred from homology"/>
<evidence type="ECO:0000313" key="5">
    <source>
        <dbReference type="Proteomes" id="UP000190744"/>
    </source>
</evidence>
<keyword evidence="3" id="KW-0472">Membrane</keyword>
<feature type="transmembrane region" description="Helical" evidence="3">
    <location>
        <begin position="347"/>
        <end position="368"/>
    </location>
</feature>
<keyword evidence="3" id="KW-0812">Transmembrane</keyword>
<evidence type="ECO:0000256" key="3">
    <source>
        <dbReference type="SAM" id="Phobius"/>
    </source>
</evidence>
<organism evidence="4 5">
    <name type="scientific">Penicillium brasilianum</name>
    <dbReference type="NCBI Taxonomy" id="104259"/>
    <lineage>
        <taxon>Eukaryota</taxon>
        <taxon>Fungi</taxon>
        <taxon>Dikarya</taxon>
        <taxon>Ascomycota</taxon>
        <taxon>Pezizomycotina</taxon>
        <taxon>Eurotiomycetes</taxon>
        <taxon>Eurotiomycetidae</taxon>
        <taxon>Eurotiales</taxon>
        <taxon>Aspergillaceae</taxon>
        <taxon>Penicillium</taxon>
    </lineage>
</organism>
<dbReference type="AlphaFoldDB" id="A0A1S9RQC4"/>
<name>A0A1S9RQC4_PENBI</name>
<feature type="transmembrane region" description="Helical" evidence="3">
    <location>
        <begin position="45"/>
        <end position="67"/>
    </location>
</feature>
<dbReference type="PANTHER" id="PTHR33365:SF4">
    <property type="entry name" value="CYCLOCHLOROTINE BIOSYNTHESIS PROTEIN O"/>
    <property type="match status" value="1"/>
</dbReference>
<keyword evidence="3" id="KW-1133">Transmembrane helix</keyword>
<comment type="caution">
    <text evidence="4">The sequence shown here is derived from an EMBL/GenBank/DDBJ whole genome shotgun (WGS) entry which is preliminary data.</text>
</comment>
<protein>
    <recommendedName>
        <fullName evidence="6">Tat pathway signal sequence</fullName>
    </recommendedName>
</protein>
<dbReference type="PANTHER" id="PTHR33365">
    <property type="entry name" value="YALI0B05434P"/>
    <property type="match status" value="1"/>
</dbReference>
<dbReference type="EMBL" id="LJBN01000123">
    <property type="protein sequence ID" value="OOQ87541.1"/>
    <property type="molecule type" value="Genomic_DNA"/>
</dbReference>
<comment type="similarity">
    <text evidence="2">Belongs to the ustYa family.</text>
</comment>
<sequence>MAASDYRKITDEASDIDCPTLEAGDTEELLSQAPANTSLRRLPGWAYAIIGLGLVILGFVAGQFIDLNFDRKCLVRHSYYSPALSEIDAGYKLVRFNSTVGNPTPFGGTPRPEVDDAWAAVDQVRVRGISHDELVRIGGSVNDVRLPDDLGGGYMASDMYTHELHCLNFLRKATYPEYYNQSHGFTDLPHVVRLHLGMTNLSYADLAGITLGIIPSANTAHFIDHCIELLRQFVVCQGDVGLYTFQWLEHYPTPYPKFSTWHQCRNSDSIEAWITQGAVQTPSNYTWPRVPGQGAWYLPSKTTTLFKFLIHRASLTMEDAEEGKPFLPNDYTPAEIVRDTRSLRRRLLDWAWVFSTAIFASLSIFLYLRSTRIATYERGFSTDLDALKSQIQLHQVRFTGGLELNETGKLHRIIDPGQPQYVGPPAPEIDAAWDELMLALDLDLPLKESEDVRWTMKGEENDKYRVSLDMYHSLHCLNAIRRALDSDYYEPGVEHPYFFRLHIDHCIDYLRQGIQCSADLTPLGYEWNEEYQVPFPLFKEKHTCRNFDKIKSWAMERIPAERKEHIHSHSHPIAQRQD</sequence>
<dbReference type="Pfam" id="PF11807">
    <property type="entry name" value="UstYa"/>
    <property type="match status" value="2"/>
</dbReference>
<dbReference type="Proteomes" id="UP000190744">
    <property type="component" value="Unassembled WGS sequence"/>
</dbReference>
<evidence type="ECO:0000313" key="4">
    <source>
        <dbReference type="EMBL" id="OOQ87541.1"/>
    </source>
</evidence>
<evidence type="ECO:0008006" key="6">
    <source>
        <dbReference type="Google" id="ProtNLM"/>
    </source>
</evidence>
<dbReference type="InterPro" id="IPR021765">
    <property type="entry name" value="UstYa-like"/>
</dbReference>